<dbReference type="EMBL" id="GBRH01274171">
    <property type="protein sequence ID" value="JAD23724.1"/>
    <property type="molecule type" value="Transcribed_RNA"/>
</dbReference>
<reference evidence="1" key="2">
    <citation type="journal article" date="2015" name="Data Brief">
        <title>Shoot transcriptome of the giant reed, Arundo donax.</title>
        <authorList>
            <person name="Barrero R.A."/>
            <person name="Guerrero F.D."/>
            <person name="Moolhuijzen P."/>
            <person name="Goolsby J.A."/>
            <person name="Tidwell J."/>
            <person name="Bellgard S.E."/>
            <person name="Bellgard M.I."/>
        </authorList>
    </citation>
    <scope>NUCLEOTIDE SEQUENCE</scope>
    <source>
        <tissue evidence="1">Shoot tissue taken approximately 20 cm above the soil surface</tissue>
    </source>
</reference>
<name>A0A0A8YD37_ARUDO</name>
<reference evidence="1" key="1">
    <citation type="submission" date="2014-09" db="EMBL/GenBank/DDBJ databases">
        <authorList>
            <person name="Magalhaes I.L.F."/>
            <person name="Oliveira U."/>
            <person name="Santos F.R."/>
            <person name="Vidigal T.H.D.A."/>
            <person name="Brescovit A.D."/>
            <person name="Santos A.J."/>
        </authorList>
    </citation>
    <scope>NUCLEOTIDE SEQUENCE</scope>
    <source>
        <tissue evidence="1">Shoot tissue taken approximately 20 cm above the soil surface</tissue>
    </source>
</reference>
<evidence type="ECO:0000313" key="1">
    <source>
        <dbReference type="EMBL" id="JAD23724.1"/>
    </source>
</evidence>
<accession>A0A0A8YD37</accession>
<dbReference type="AlphaFoldDB" id="A0A0A8YD37"/>
<proteinExistence type="predicted"/>
<organism evidence="1">
    <name type="scientific">Arundo donax</name>
    <name type="common">Giant reed</name>
    <name type="synonym">Donax arundinaceus</name>
    <dbReference type="NCBI Taxonomy" id="35708"/>
    <lineage>
        <taxon>Eukaryota</taxon>
        <taxon>Viridiplantae</taxon>
        <taxon>Streptophyta</taxon>
        <taxon>Embryophyta</taxon>
        <taxon>Tracheophyta</taxon>
        <taxon>Spermatophyta</taxon>
        <taxon>Magnoliopsida</taxon>
        <taxon>Liliopsida</taxon>
        <taxon>Poales</taxon>
        <taxon>Poaceae</taxon>
        <taxon>PACMAD clade</taxon>
        <taxon>Arundinoideae</taxon>
        <taxon>Arundineae</taxon>
        <taxon>Arundo</taxon>
    </lineage>
</organism>
<sequence length="16" mass="1703">MCAAKVHATQGSKSRQ</sequence>
<protein>
    <submittedName>
        <fullName evidence="1">Uncharacterized protein</fullName>
    </submittedName>
</protein>